<keyword evidence="1" id="KW-0472">Membrane</keyword>
<evidence type="ECO:0000313" key="3">
    <source>
        <dbReference type="EMBL" id="NMG19555.1"/>
    </source>
</evidence>
<accession>A0ABX1P5B3</accession>
<dbReference type="Proteomes" id="UP000718564">
    <property type="component" value="Unassembled WGS sequence"/>
</dbReference>
<keyword evidence="1" id="KW-1133">Transmembrane helix</keyword>
<dbReference type="EMBL" id="QMEB01000049">
    <property type="protein sequence ID" value="NMG19555.1"/>
    <property type="molecule type" value="Genomic_DNA"/>
</dbReference>
<reference evidence="3 4" key="1">
    <citation type="submission" date="2018-06" db="EMBL/GenBank/DDBJ databases">
        <title>Comparative genomics of Brasilonema spp. strains.</title>
        <authorList>
            <person name="Alvarenga D.O."/>
            <person name="Fiore M.F."/>
            <person name="Varani A.M."/>
        </authorList>
    </citation>
    <scope>NUCLEOTIDE SEQUENCE [LARGE SCALE GENOMIC DNA]</scope>
    <source>
        <strain evidence="3 4">SPC951</strain>
    </source>
</reference>
<keyword evidence="1" id="KW-0812">Transmembrane</keyword>
<dbReference type="InterPro" id="IPR011989">
    <property type="entry name" value="ARM-like"/>
</dbReference>
<dbReference type="InterPro" id="IPR054570">
    <property type="entry name" value="NCC-H_dom"/>
</dbReference>
<sequence length="164" mass="18726">MKIGAGNSDAIRALVDLTRNSKDDYTRWQAAQSLENILTADQIAEVVIVLGSDSKPNKKRYQVILHCAQNMPYSAFYQAWHHRSYMRLAITFLQYYWSRIALVFALVVQGGVVSANPLAYFLGFAEGFALSALGCALIWVFYRTDWKVIRKKIMKVIKKVRSKK</sequence>
<dbReference type="Gene3D" id="1.25.10.10">
    <property type="entry name" value="Leucine-rich Repeat Variant"/>
    <property type="match status" value="1"/>
</dbReference>
<evidence type="ECO:0000259" key="2">
    <source>
        <dbReference type="Pfam" id="PF22730"/>
    </source>
</evidence>
<proteinExistence type="predicted"/>
<evidence type="ECO:0000256" key="1">
    <source>
        <dbReference type="SAM" id="Phobius"/>
    </source>
</evidence>
<feature type="transmembrane region" description="Helical" evidence="1">
    <location>
        <begin position="118"/>
        <end position="142"/>
    </location>
</feature>
<evidence type="ECO:0000313" key="4">
    <source>
        <dbReference type="Proteomes" id="UP000718564"/>
    </source>
</evidence>
<feature type="transmembrane region" description="Helical" evidence="1">
    <location>
        <begin position="92"/>
        <end position="112"/>
    </location>
</feature>
<keyword evidence="4" id="KW-1185">Reference proteome</keyword>
<comment type="caution">
    <text evidence="3">The sequence shown here is derived from an EMBL/GenBank/DDBJ whole genome shotgun (WGS) entry which is preliminary data.</text>
</comment>
<name>A0ABX1P5B3_9CYAN</name>
<protein>
    <recommendedName>
        <fullName evidence="2">NACHT C-terminal Cysteine and Histidine-containing domain-containing protein</fullName>
    </recommendedName>
</protein>
<feature type="domain" description="NACHT C-terminal Cysteine and Histidine-containing" evidence="2">
    <location>
        <begin position="60"/>
        <end position="81"/>
    </location>
</feature>
<organism evidence="3 4">
    <name type="scientific">Brasilonema bromeliae SPC951</name>
    <dbReference type="NCBI Taxonomy" id="385972"/>
    <lineage>
        <taxon>Bacteria</taxon>
        <taxon>Bacillati</taxon>
        <taxon>Cyanobacteriota</taxon>
        <taxon>Cyanophyceae</taxon>
        <taxon>Nostocales</taxon>
        <taxon>Scytonemataceae</taxon>
        <taxon>Brasilonema</taxon>
        <taxon>Bromeliae group (in: Brasilonema)</taxon>
    </lineage>
</organism>
<gene>
    <name evidence="3" type="ORF">DP116_08800</name>
</gene>
<dbReference type="Pfam" id="PF22730">
    <property type="entry name" value="NCC-H"/>
    <property type="match status" value="1"/>
</dbReference>